<proteinExistence type="predicted"/>
<keyword evidence="1" id="KW-0732">Signal</keyword>
<dbReference type="EMBL" id="JACGWM010000007">
    <property type="protein sequence ID" value="KAL0363554.1"/>
    <property type="molecule type" value="Genomic_DNA"/>
</dbReference>
<gene>
    <name evidence="2" type="ORF">Scaly_1310600</name>
</gene>
<feature type="signal peptide" evidence="1">
    <location>
        <begin position="1"/>
        <end position="42"/>
    </location>
</feature>
<feature type="chain" id="PRO_5043777783" evidence="1">
    <location>
        <begin position="43"/>
        <end position="95"/>
    </location>
</feature>
<dbReference type="AlphaFoldDB" id="A0AAW2Q739"/>
<comment type="caution">
    <text evidence="2">The sequence shown here is derived from an EMBL/GenBank/DDBJ whole genome shotgun (WGS) entry which is preliminary data.</text>
</comment>
<organism evidence="2">
    <name type="scientific">Sesamum calycinum</name>
    <dbReference type="NCBI Taxonomy" id="2727403"/>
    <lineage>
        <taxon>Eukaryota</taxon>
        <taxon>Viridiplantae</taxon>
        <taxon>Streptophyta</taxon>
        <taxon>Embryophyta</taxon>
        <taxon>Tracheophyta</taxon>
        <taxon>Spermatophyta</taxon>
        <taxon>Magnoliopsida</taxon>
        <taxon>eudicotyledons</taxon>
        <taxon>Gunneridae</taxon>
        <taxon>Pentapetalae</taxon>
        <taxon>asterids</taxon>
        <taxon>lamiids</taxon>
        <taxon>Lamiales</taxon>
        <taxon>Pedaliaceae</taxon>
        <taxon>Sesamum</taxon>
    </lineage>
</organism>
<sequence>MDHELKLFAEMPQRQRAQFYLIPTWWVKNLVLLFLLNSMSQADPNLATEEFGSLKIAGGTDIGKVCVSSEIMLCFGKEVRCVLPSKSTLHPDTVV</sequence>
<name>A0AAW2Q739_9LAMI</name>
<accession>A0AAW2Q739</accession>
<evidence type="ECO:0000256" key="1">
    <source>
        <dbReference type="SAM" id="SignalP"/>
    </source>
</evidence>
<reference evidence="2" key="1">
    <citation type="submission" date="2020-06" db="EMBL/GenBank/DDBJ databases">
        <authorList>
            <person name="Li T."/>
            <person name="Hu X."/>
            <person name="Zhang T."/>
            <person name="Song X."/>
            <person name="Zhang H."/>
            <person name="Dai N."/>
            <person name="Sheng W."/>
            <person name="Hou X."/>
            <person name="Wei L."/>
        </authorList>
    </citation>
    <scope>NUCLEOTIDE SEQUENCE</scope>
    <source>
        <strain evidence="2">KEN8</strain>
        <tissue evidence="2">Leaf</tissue>
    </source>
</reference>
<protein>
    <submittedName>
        <fullName evidence="2">Uncharacterized protein</fullName>
    </submittedName>
</protein>
<reference evidence="2" key="2">
    <citation type="journal article" date="2024" name="Plant">
        <title>Genomic evolution and insights into agronomic trait innovations of Sesamum species.</title>
        <authorList>
            <person name="Miao H."/>
            <person name="Wang L."/>
            <person name="Qu L."/>
            <person name="Liu H."/>
            <person name="Sun Y."/>
            <person name="Le M."/>
            <person name="Wang Q."/>
            <person name="Wei S."/>
            <person name="Zheng Y."/>
            <person name="Lin W."/>
            <person name="Duan Y."/>
            <person name="Cao H."/>
            <person name="Xiong S."/>
            <person name="Wang X."/>
            <person name="Wei L."/>
            <person name="Li C."/>
            <person name="Ma Q."/>
            <person name="Ju M."/>
            <person name="Zhao R."/>
            <person name="Li G."/>
            <person name="Mu C."/>
            <person name="Tian Q."/>
            <person name="Mei H."/>
            <person name="Zhang T."/>
            <person name="Gao T."/>
            <person name="Zhang H."/>
        </authorList>
    </citation>
    <scope>NUCLEOTIDE SEQUENCE</scope>
    <source>
        <strain evidence="2">KEN8</strain>
    </source>
</reference>
<evidence type="ECO:0000313" key="2">
    <source>
        <dbReference type="EMBL" id="KAL0363554.1"/>
    </source>
</evidence>